<dbReference type="InterPro" id="IPR026024">
    <property type="entry name" value="Chemotaxis_MeTrfase_CheR"/>
</dbReference>
<proteinExistence type="predicted"/>
<dbReference type="Gene3D" id="1.10.155.10">
    <property type="entry name" value="Chemotaxis receptor methyltransferase CheR, N-terminal domain"/>
    <property type="match status" value="1"/>
</dbReference>
<dbReference type="InterPro" id="IPR022641">
    <property type="entry name" value="CheR_N"/>
</dbReference>
<dbReference type="InterPro" id="IPR022642">
    <property type="entry name" value="CheR_C"/>
</dbReference>
<comment type="function">
    <text evidence="5">Methylation of the membrane-bound methyl-accepting chemotaxis proteins (MCP) to form gamma-glutamyl methyl ester residues in MCP.</text>
</comment>
<dbReference type="PIRSF" id="PIRSF000410">
    <property type="entry name" value="CheR"/>
    <property type="match status" value="1"/>
</dbReference>
<dbReference type="SMART" id="SM00138">
    <property type="entry name" value="MeTrc"/>
    <property type="match status" value="1"/>
</dbReference>
<dbReference type="Proteomes" id="UP000733744">
    <property type="component" value="Unassembled WGS sequence"/>
</dbReference>
<evidence type="ECO:0000256" key="2">
    <source>
        <dbReference type="ARBA" id="ARBA00022603"/>
    </source>
</evidence>
<dbReference type="PRINTS" id="PR00996">
    <property type="entry name" value="CHERMTFRASE"/>
</dbReference>
<comment type="caution">
    <text evidence="7">The sequence shown here is derived from an EMBL/GenBank/DDBJ whole genome shotgun (WGS) entry which is preliminary data.</text>
</comment>
<sequence>MISLEPISAEEFAHFRRLIYDHAGIALAPEKKIMVASRLAKRLLHYGLQTYSQYYQLLNSGQHSQEFQIMVNILTTNETYFFREPKHFSFLQEQIIKPWRGDNFRLWSAASSTGEESYSLGMVLAEGLGMRKWEIFGSDVNTDVLETARRGVYLMDRLDNMDAHYLDKYCLKGVRSQEGYFRVDEKIRSHVSFGQINLKNSLPKNLGQFDVIFLRNVLIYFDTETKQDIVRRVISVLKPGGYFFISHSETLHSIKTELSMITPSIYRKPCK</sequence>
<dbReference type="PANTHER" id="PTHR24422:SF26">
    <property type="entry name" value="CHEMOTAXIS PROTEIN METHYLTRANSFERASE"/>
    <property type="match status" value="1"/>
</dbReference>
<evidence type="ECO:0000259" key="6">
    <source>
        <dbReference type="PROSITE" id="PS50123"/>
    </source>
</evidence>
<organism evidence="7 8">
    <name type="scientific">Candidatus Methylobacter oryzae</name>
    <dbReference type="NCBI Taxonomy" id="2497749"/>
    <lineage>
        <taxon>Bacteria</taxon>
        <taxon>Pseudomonadati</taxon>
        <taxon>Pseudomonadota</taxon>
        <taxon>Gammaproteobacteria</taxon>
        <taxon>Methylococcales</taxon>
        <taxon>Methylococcaceae</taxon>
        <taxon>Methylobacter</taxon>
    </lineage>
</organism>
<gene>
    <name evidence="7" type="ORF">EKO24_003040</name>
</gene>
<keyword evidence="4 5" id="KW-0949">S-adenosyl-L-methionine</keyword>
<reference evidence="7 8" key="1">
    <citation type="journal article" date="2019" name="Antonie Van Leeuwenhoek">
        <title>Description of 'Ca. Methylobacter oryzae' KRF1, a novel species from the environmentally important Methylobacter clade 2.</title>
        <authorList>
            <person name="Khatri K."/>
            <person name="Mohite J.A."/>
            <person name="Pandit P.S."/>
            <person name="Bahulikar R."/>
            <person name="Rahalkar M.C."/>
        </authorList>
    </citation>
    <scope>NUCLEOTIDE SEQUENCE [LARGE SCALE GENOMIC DNA]</scope>
    <source>
        <strain evidence="7 8">KRF1</strain>
    </source>
</reference>
<accession>A0ABY3CF99</accession>
<dbReference type="EMBL" id="RYFG02000014">
    <property type="protein sequence ID" value="TRX02118.1"/>
    <property type="molecule type" value="Genomic_DNA"/>
</dbReference>
<evidence type="ECO:0000313" key="7">
    <source>
        <dbReference type="EMBL" id="TRX02118.1"/>
    </source>
</evidence>
<dbReference type="Gene3D" id="3.40.50.150">
    <property type="entry name" value="Vaccinia Virus protein VP39"/>
    <property type="match status" value="1"/>
</dbReference>
<evidence type="ECO:0000256" key="3">
    <source>
        <dbReference type="ARBA" id="ARBA00022679"/>
    </source>
</evidence>
<dbReference type="SUPFAM" id="SSF47757">
    <property type="entry name" value="Chemotaxis receptor methyltransferase CheR, N-terminal domain"/>
    <property type="match status" value="1"/>
</dbReference>
<dbReference type="SUPFAM" id="SSF53335">
    <property type="entry name" value="S-adenosyl-L-methionine-dependent methyltransferases"/>
    <property type="match status" value="1"/>
</dbReference>
<dbReference type="Pfam" id="PF01739">
    <property type="entry name" value="CheR"/>
    <property type="match status" value="1"/>
</dbReference>
<dbReference type="GO" id="GO:0008168">
    <property type="term" value="F:methyltransferase activity"/>
    <property type="evidence" value="ECO:0007669"/>
    <property type="project" value="UniProtKB-KW"/>
</dbReference>
<dbReference type="PROSITE" id="PS50123">
    <property type="entry name" value="CHER"/>
    <property type="match status" value="1"/>
</dbReference>
<dbReference type="InterPro" id="IPR000780">
    <property type="entry name" value="CheR_MeTrfase"/>
</dbReference>
<evidence type="ECO:0000256" key="1">
    <source>
        <dbReference type="ARBA" id="ARBA00001541"/>
    </source>
</evidence>
<dbReference type="EC" id="2.1.1.80" evidence="5"/>
<evidence type="ECO:0000256" key="5">
    <source>
        <dbReference type="PIRNR" id="PIRNR000410"/>
    </source>
</evidence>
<dbReference type="PANTHER" id="PTHR24422">
    <property type="entry name" value="CHEMOTAXIS PROTEIN METHYLTRANSFERASE"/>
    <property type="match status" value="1"/>
</dbReference>
<dbReference type="GO" id="GO:0032259">
    <property type="term" value="P:methylation"/>
    <property type="evidence" value="ECO:0007669"/>
    <property type="project" value="UniProtKB-KW"/>
</dbReference>
<evidence type="ECO:0000313" key="8">
    <source>
        <dbReference type="Proteomes" id="UP000733744"/>
    </source>
</evidence>
<dbReference type="InterPro" id="IPR036804">
    <property type="entry name" value="CheR_N_sf"/>
</dbReference>
<name>A0ABY3CF99_9GAMM</name>
<dbReference type="InterPro" id="IPR050903">
    <property type="entry name" value="Bact_Chemotaxis_MeTrfase"/>
</dbReference>
<keyword evidence="3 5" id="KW-0808">Transferase</keyword>
<feature type="domain" description="CheR-type methyltransferase" evidence="6">
    <location>
        <begin position="1"/>
        <end position="271"/>
    </location>
</feature>
<dbReference type="Pfam" id="PF03705">
    <property type="entry name" value="CheR_N"/>
    <property type="match status" value="1"/>
</dbReference>
<dbReference type="CDD" id="cd02440">
    <property type="entry name" value="AdoMet_MTases"/>
    <property type="match status" value="1"/>
</dbReference>
<keyword evidence="8" id="KW-1185">Reference proteome</keyword>
<keyword evidence="2 5" id="KW-0489">Methyltransferase</keyword>
<comment type="catalytic activity">
    <reaction evidence="1 5">
        <text>L-glutamyl-[protein] + S-adenosyl-L-methionine = [protein]-L-glutamate 5-O-methyl ester + S-adenosyl-L-homocysteine</text>
        <dbReference type="Rhea" id="RHEA:24452"/>
        <dbReference type="Rhea" id="RHEA-COMP:10208"/>
        <dbReference type="Rhea" id="RHEA-COMP:10311"/>
        <dbReference type="ChEBI" id="CHEBI:29973"/>
        <dbReference type="ChEBI" id="CHEBI:57856"/>
        <dbReference type="ChEBI" id="CHEBI:59789"/>
        <dbReference type="ChEBI" id="CHEBI:82795"/>
        <dbReference type="EC" id="2.1.1.80"/>
    </reaction>
</comment>
<evidence type="ECO:0000256" key="4">
    <source>
        <dbReference type="ARBA" id="ARBA00022691"/>
    </source>
</evidence>
<dbReference type="InterPro" id="IPR029063">
    <property type="entry name" value="SAM-dependent_MTases_sf"/>
</dbReference>
<protein>
    <recommendedName>
        <fullName evidence="5">Chemotaxis protein methyltransferase</fullName>
        <ecNumber evidence="5">2.1.1.80</ecNumber>
    </recommendedName>
</protein>